<protein>
    <submittedName>
        <fullName evidence="5">Nitroreductase</fullName>
    </submittedName>
</protein>
<sequence>MTVAEAVLARRSVRGFLDKPVDPALIRRLVELAARAPSGGNLQSWHIDVVGGAALAAFKREIAAKIMAGEREQPAYDIYPLELDDPYRTRRFEIGEAMYGHVGIPREDRPARRAWFARNFAFFGAPVALFCTVGRGMGPPQWSDLGMYLQTLMLLIVDAGLACCPQECWAMYPETVTRFLRTPPERMLFCGMAIGYEDPDEPANRLRSSRAPVQEWASFRFD</sequence>
<keyword evidence="6" id="KW-1185">Reference proteome</keyword>
<gene>
    <name evidence="5" type="ORF">GON01_13505</name>
</gene>
<dbReference type="GO" id="GO:0016491">
    <property type="term" value="F:oxidoreductase activity"/>
    <property type="evidence" value="ECO:0007669"/>
    <property type="project" value="UniProtKB-KW"/>
</dbReference>
<dbReference type="Gene3D" id="3.40.109.10">
    <property type="entry name" value="NADH Oxidase"/>
    <property type="match status" value="1"/>
</dbReference>
<keyword evidence="1" id="KW-0285">Flavoprotein</keyword>
<evidence type="ECO:0000256" key="3">
    <source>
        <dbReference type="ARBA" id="ARBA00023002"/>
    </source>
</evidence>
<evidence type="ECO:0000256" key="2">
    <source>
        <dbReference type="ARBA" id="ARBA00022643"/>
    </source>
</evidence>
<accession>A0A6I4J3N4</accession>
<comment type="caution">
    <text evidence="5">The sequence shown here is derived from an EMBL/GenBank/DDBJ whole genome shotgun (WGS) entry which is preliminary data.</text>
</comment>
<feature type="domain" description="Nitroreductase" evidence="4">
    <location>
        <begin position="8"/>
        <end position="196"/>
    </location>
</feature>
<evidence type="ECO:0000313" key="6">
    <source>
        <dbReference type="Proteomes" id="UP000441389"/>
    </source>
</evidence>
<dbReference type="PANTHER" id="PTHR23026">
    <property type="entry name" value="NADPH NITROREDUCTASE"/>
    <property type="match status" value="1"/>
</dbReference>
<evidence type="ECO:0000313" key="5">
    <source>
        <dbReference type="EMBL" id="MVO78946.1"/>
    </source>
</evidence>
<reference evidence="5 6" key="1">
    <citation type="submission" date="2019-12" db="EMBL/GenBank/DDBJ databases">
        <authorList>
            <person name="Huq M.A."/>
        </authorList>
    </citation>
    <scope>NUCLEOTIDE SEQUENCE [LARGE SCALE GENOMIC DNA]</scope>
    <source>
        <strain evidence="5 6">MAH-20</strain>
    </source>
</reference>
<dbReference type="InterPro" id="IPR050627">
    <property type="entry name" value="Nitroreductase/BluB"/>
</dbReference>
<dbReference type="CDD" id="cd02136">
    <property type="entry name" value="PnbA_NfnB-like"/>
    <property type="match status" value="1"/>
</dbReference>
<proteinExistence type="predicted"/>
<dbReference type="RefSeq" id="WP_157027896.1">
    <property type="nucleotide sequence ID" value="NZ_WQMS01000016.1"/>
</dbReference>
<evidence type="ECO:0000259" key="4">
    <source>
        <dbReference type="Pfam" id="PF00881"/>
    </source>
</evidence>
<dbReference type="PANTHER" id="PTHR23026:SF90">
    <property type="entry name" value="IODOTYROSINE DEIODINASE 1"/>
    <property type="match status" value="1"/>
</dbReference>
<dbReference type="AlphaFoldDB" id="A0A6I4J3N4"/>
<keyword evidence="3" id="KW-0560">Oxidoreductase</keyword>
<evidence type="ECO:0000256" key="1">
    <source>
        <dbReference type="ARBA" id="ARBA00022630"/>
    </source>
</evidence>
<name>A0A6I4J3N4_9SPHN</name>
<dbReference type="InterPro" id="IPR029479">
    <property type="entry name" value="Nitroreductase"/>
</dbReference>
<dbReference type="InterPro" id="IPR000415">
    <property type="entry name" value="Nitroreductase-like"/>
</dbReference>
<dbReference type="SUPFAM" id="SSF55469">
    <property type="entry name" value="FMN-dependent nitroreductase-like"/>
    <property type="match status" value="1"/>
</dbReference>
<dbReference type="Proteomes" id="UP000441389">
    <property type="component" value="Unassembled WGS sequence"/>
</dbReference>
<keyword evidence="2" id="KW-0288">FMN</keyword>
<organism evidence="5 6">
    <name type="scientific">Sphingomonas horti</name>
    <dbReference type="NCBI Taxonomy" id="2682842"/>
    <lineage>
        <taxon>Bacteria</taxon>
        <taxon>Pseudomonadati</taxon>
        <taxon>Pseudomonadota</taxon>
        <taxon>Alphaproteobacteria</taxon>
        <taxon>Sphingomonadales</taxon>
        <taxon>Sphingomonadaceae</taxon>
        <taxon>Sphingomonas</taxon>
    </lineage>
</organism>
<dbReference type="Pfam" id="PF00881">
    <property type="entry name" value="Nitroreductase"/>
    <property type="match status" value="1"/>
</dbReference>
<dbReference type="EMBL" id="WQMS01000016">
    <property type="protein sequence ID" value="MVO78946.1"/>
    <property type="molecule type" value="Genomic_DNA"/>
</dbReference>